<dbReference type="SUPFAM" id="SSF56935">
    <property type="entry name" value="Porins"/>
    <property type="match status" value="1"/>
</dbReference>
<dbReference type="InterPro" id="IPR036737">
    <property type="entry name" value="OmpA-like_sf"/>
</dbReference>
<dbReference type="STRING" id="415747.SAMN03097708_02681"/>
<accession>A0A1G5QTV0</accession>
<feature type="domain" description="OmpA-like" evidence="2">
    <location>
        <begin position="290"/>
        <end position="415"/>
    </location>
</feature>
<reference evidence="3 4" key="1">
    <citation type="submission" date="2016-10" db="EMBL/GenBank/DDBJ databases">
        <authorList>
            <person name="de Groot N.N."/>
        </authorList>
    </citation>
    <scope>NUCLEOTIDE SEQUENCE [LARGE SCALE GENOMIC DNA]</scope>
    <source>
        <strain evidence="3 4">HLD2</strain>
    </source>
</reference>
<dbReference type="PROSITE" id="PS51123">
    <property type="entry name" value="OMPA_2"/>
    <property type="match status" value="2"/>
</dbReference>
<feature type="domain" description="OmpA-like" evidence="2">
    <location>
        <begin position="127"/>
        <end position="252"/>
    </location>
</feature>
<keyword evidence="4" id="KW-1185">Reference proteome</keyword>
<dbReference type="SUPFAM" id="SSF103088">
    <property type="entry name" value="OmpA-like"/>
    <property type="match status" value="2"/>
</dbReference>
<evidence type="ECO:0000256" key="1">
    <source>
        <dbReference type="PROSITE-ProRule" id="PRU00473"/>
    </source>
</evidence>
<dbReference type="Gene3D" id="3.30.1330.60">
    <property type="entry name" value="OmpA-like domain"/>
    <property type="match status" value="2"/>
</dbReference>
<protein>
    <submittedName>
        <fullName evidence="3">OmpA family protein</fullName>
    </submittedName>
</protein>
<evidence type="ECO:0000259" key="2">
    <source>
        <dbReference type="PROSITE" id="PS51123"/>
    </source>
</evidence>
<dbReference type="GO" id="GO:0016020">
    <property type="term" value="C:membrane"/>
    <property type="evidence" value="ECO:0007669"/>
    <property type="project" value="UniProtKB-UniRule"/>
</dbReference>
<dbReference type="RefSeq" id="WP_092998152.1">
    <property type="nucleotide sequence ID" value="NZ_FMWD01000008.1"/>
</dbReference>
<dbReference type="Pfam" id="PF00691">
    <property type="entry name" value="OmpA"/>
    <property type="match status" value="2"/>
</dbReference>
<keyword evidence="1" id="KW-0472">Membrane</keyword>
<sequence length="1740" mass="194100">MKLGHRQTERDQYYRIRNTRSGRGAGHCGRTIPVVAPFWSRIGHGATRAAVLCICLLAAAAPARGDTTADTPVQDAGRVESGVVGEATERHLSTDEVFRPWIQDPDQYAQEQGDKIEVRKVLDKEAETRKLQGVIPPIRFASGEADIPDSYIDLVRKTLAEMKHRINVRLHFVGHSDNVPLRGALQQQYGDNLGLSRERAGTTAEYFQRALDLPAESISYEGLGETRPVASNDTAEGRAQNRRVEVEVWYDEVSEKLVEKEVVVSDEIKRVKMCRVETVCKLSYKEGNAKRTRIKNLLPPLRYDEDASAIPARYLQQIREALQNLRGKQNVLVKFIGYTDNIPLTGRPARIYGNHGGLSKARARRVALAVQDALGLPTSAVDSDGKGAALPVASNETPRGRALNRRVEVEFWHDDPLAELPDEPQLCPEAAAAETVTRVYDPPTGAIKPIYFENGRPQVPTGYIARLGRVLDEVRDKTNPRLRFIGYTNNERLDRRTAMVYGDDVGLSAARATKLMERAKEQLELEDAGAESEGRGYVQSEDVVNSGFVEAELARVEVQVVYDELASMDDADLMEIQRLTREVTPKNPFALNLMRITVDGKPVSDPNKSIPDVQRCTDVALDQADIQFKFDNLDLKPRLNITAWPSAVRYKNLGDTEFPENRVRFRRYSNYPDFIARSEVRIFDAEDSTRAEPIAVVPVSEEGFAEWHASFDRIEATGRELKYLLRVYDEEGHFDETESQALWIIDELQEELEGRDADRELLVGYGENRLGQQNIPLQGGAIKVLGTGIPEGHSVWLAGRPLPVSEDGEFVAEEILPSGMHTVEVAILDQAGNGELFLRDLELRKSDWFYVGIADLTIAADDTNGPAELVTGDETHYDNDVSVDGRLAFYTKGKFGDGWRLTASADTREGPVEDLFSNFMDKSPDALFRRIDPDYYYPTFGDDSTVEEDAPTSGKLYARLARNQNYGLWGNFKIGYLGNSLAHVDRSLYGANLHYQTLNATSFGEERLMLDGFVAEPGTIASRDEFRGTGGSLYSLRHRDILTGSERVRIEIRDKDSGIVTAVKNLSPGLDYDIDYLQGRVLLAEPLSATTSDDMLVDSGTGGGDQVYLVARYEYTPGFDEVDTLVAGGRAHYWFNDYVKLGVTSNQNDEDDAESSLNALDLTLRKSTDSWVRIEASESEGGDVTTLFSGDGGFNFDSISELEGQDPSGGAYRVDASLGLRDVFADLEGKLTLHRQSLEAGYASPGLTAATDTDQYGGSLEMPVTERVGVRAKADKKSKQLGLETSAVEVDVDYLLNDHWTLSGGIRHDKRTDRSPVVPLTQEQGERADAVVQADYDSREKWNAYGFVQDTVNTTGNRDENGRVGTGGAYRVSDRIRVRGEVSGGDLGAAGKLGTDYLYTDRTNLYLTYALENERTDNGVRARRGNLTSGFKTRYSDSASLYAEESYSHGDVPTGLMHSTGVDLAPNDRWNFGANLDIGTLKDPETSAETRREAIGVRVGYGFDRFTVASALEYRVDETENPDTDFDKRTTWLTKNSLKYQTTPDWRFIGKLNHSESESSLGEFYDGNYTEAVLGYAYRPVNHDRMNALFKYTYFYNLPSTDQVSLESTASDYVQKSHIVSGDLLYDITRHWSLGGKYAYRLGQISQERESPEFFDSNAHLYVLRADWHFVRKWDALMEWRVLDLPEAQDRRDGALVAVYRHVGDHVKLGVGYNFTDFSDDLTDLDYDSQGAFLNIIGKF</sequence>
<dbReference type="EMBL" id="FMWD01000008">
    <property type="protein sequence ID" value="SCZ64651.1"/>
    <property type="molecule type" value="Genomic_DNA"/>
</dbReference>
<gene>
    <name evidence="3" type="ORF">SAMN03097708_02681</name>
</gene>
<proteinExistence type="predicted"/>
<evidence type="ECO:0000313" key="3">
    <source>
        <dbReference type="EMBL" id="SCZ64651.1"/>
    </source>
</evidence>
<dbReference type="CDD" id="cd07185">
    <property type="entry name" value="OmpA_C-like"/>
    <property type="match status" value="2"/>
</dbReference>
<dbReference type="PANTHER" id="PTHR30329">
    <property type="entry name" value="STATOR ELEMENT OF FLAGELLAR MOTOR COMPLEX"/>
    <property type="match status" value="1"/>
</dbReference>
<dbReference type="InterPro" id="IPR050330">
    <property type="entry name" value="Bact_OuterMem_StrucFunc"/>
</dbReference>
<organism evidence="3 4">
    <name type="scientific">Thiohalomonas denitrificans</name>
    <dbReference type="NCBI Taxonomy" id="415747"/>
    <lineage>
        <taxon>Bacteria</taxon>
        <taxon>Pseudomonadati</taxon>
        <taxon>Pseudomonadota</taxon>
        <taxon>Gammaproteobacteria</taxon>
        <taxon>Thiohalomonadales</taxon>
        <taxon>Thiohalomonadaceae</taxon>
        <taxon>Thiohalomonas</taxon>
    </lineage>
</organism>
<evidence type="ECO:0000313" key="4">
    <source>
        <dbReference type="Proteomes" id="UP000199648"/>
    </source>
</evidence>
<name>A0A1G5QTV0_9GAMM</name>
<dbReference type="OrthoDB" id="9815217at2"/>
<dbReference type="Proteomes" id="UP000199648">
    <property type="component" value="Unassembled WGS sequence"/>
</dbReference>
<dbReference type="PANTHER" id="PTHR30329:SF21">
    <property type="entry name" value="LIPOPROTEIN YIAD-RELATED"/>
    <property type="match status" value="1"/>
</dbReference>
<dbReference type="InterPro" id="IPR006665">
    <property type="entry name" value="OmpA-like"/>
</dbReference>